<sequence length="192" mass="20529">MNQHCRRSCDLCSHTTVTGAGGGTTAEDGPTAGTTPHASSTTWQGIVTTVASLDNSTMYKKGNTMCYYCEGTSRECMTGNGLGGHVIECQEEEACWVERIGEGFNVSYKRSCKPSCTDFWQYETCMIADEQAKMCKLCCTGDRCNTHILTDHNDPRAPARSGNSGAEGILASLGLVSILAVAMCAEILSLIT</sequence>
<feature type="transmembrane region" description="Helical" evidence="1">
    <location>
        <begin position="169"/>
        <end position="191"/>
    </location>
</feature>
<evidence type="ECO:0000313" key="3">
    <source>
        <dbReference type="RefSeq" id="XP_035673200.1"/>
    </source>
</evidence>
<reference evidence="2" key="1">
    <citation type="journal article" date="2020" name="Nat. Ecol. Evol.">
        <title>Deeply conserved synteny resolves early events in vertebrate evolution.</title>
        <authorList>
            <person name="Simakov O."/>
            <person name="Marletaz F."/>
            <person name="Yue J.X."/>
            <person name="O'Connell B."/>
            <person name="Jenkins J."/>
            <person name="Brandt A."/>
            <person name="Calef R."/>
            <person name="Tung C.H."/>
            <person name="Huang T.K."/>
            <person name="Schmutz J."/>
            <person name="Satoh N."/>
            <person name="Yu J.K."/>
            <person name="Putnam N.H."/>
            <person name="Green R.E."/>
            <person name="Rokhsar D.S."/>
        </authorList>
    </citation>
    <scope>NUCLEOTIDE SEQUENCE [LARGE SCALE GENOMIC DNA]</scope>
    <source>
        <strain evidence="2">S238N-H82</strain>
    </source>
</reference>
<dbReference type="AlphaFoldDB" id="A0A9J7L051"/>
<dbReference type="Proteomes" id="UP000001554">
    <property type="component" value="Chromosome 4"/>
</dbReference>
<keyword evidence="1" id="KW-1133">Transmembrane helix</keyword>
<protein>
    <submittedName>
        <fullName evidence="3">Uncharacterized protein LOC118413775</fullName>
    </submittedName>
</protein>
<evidence type="ECO:0000256" key="1">
    <source>
        <dbReference type="SAM" id="Phobius"/>
    </source>
</evidence>
<dbReference type="KEGG" id="bfo:118413775"/>
<evidence type="ECO:0000313" key="2">
    <source>
        <dbReference type="Proteomes" id="UP000001554"/>
    </source>
</evidence>
<dbReference type="OrthoDB" id="10149280at2759"/>
<keyword evidence="1" id="KW-0812">Transmembrane</keyword>
<proteinExistence type="predicted"/>
<accession>A0A9J7L051</accession>
<gene>
    <name evidence="3" type="primary">LOC118413775</name>
</gene>
<name>A0A9J7L051_BRAFL</name>
<organism evidence="2 3">
    <name type="scientific">Branchiostoma floridae</name>
    <name type="common">Florida lancelet</name>
    <name type="synonym">Amphioxus</name>
    <dbReference type="NCBI Taxonomy" id="7739"/>
    <lineage>
        <taxon>Eukaryota</taxon>
        <taxon>Metazoa</taxon>
        <taxon>Chordata</taxon>
        <taxon>Cephalochordata</taxon>
        <taxon>Leptocardii</taxon>
        <taxon>Amphioxiformes</taxon>
        <taxon>Branchiostomatidae</taxon>
        <taxon>Branchiostoma</taxon>
    </lineage>
</organism>
<keyword evidence="2" id="KW-1185">Reference proteome</keyword>
<dbReference type="GeneID" id="118413775"/>
<dbReference type="RefSeq" id="XP_035673200.1">
    <property type="nucleotide sequence ID" value="XM_035817307.1"/>
</dbReference>
<reference evidence="3" key="2">
    <citation type="submission" date="2025-08" db="UniProtKB">
        <authorList>
            <consortium name="RefSeq"/>
        </authorList>
    </citation>
    <scope>IDENTIFICATION</scope>
    <source>
        <strain evidence="3">S238N-H82</strain>
        <tissue evidence="3">Testes</tissue>
    </source>
</reference>
<keyword evidence="1" id="KW-0472">Membrane</keyword>